<evidence type="ECO:0000256" key="3">
    <source>
        <dbReference type="ARBA" id="ARBA00022989"/>
    </source>
</evidence>
<dbReference type="InterPro" id="IPR011701">
    <property type="entry name" value="MFS"/>
</dbReference>
<dbReference type="PROSITE" id="PS50850">
    <property type="entry name" value="MFS"/>
    <property type="match status" value="1"/>
</dbReference>
<feature type="transmembrane region" description="Helical" evidence="5">
    <location>
        <begin position="128"/>
        <end position="149"/>
    </location>
</feature>
<evidence type="ECO:0000313" key="8">
    <source>
        <dbReference type="Proteomes" id="UP000679307"/>
    </source>
</evidence>
<comment type="subcellular location">
    <subcellularLocation>
        <location evidence="1">Membrane</location>
        <topology evidence="1">Multi-pass membrane protein</topology>
    </subcellularLocation>
</comment>
<dbReference type="Proteomes" id="UP000679307">
    <property type="component" value="Chromosome"/>
</dbReference>
<keyword evidence="4 5" id="KW-0472">Membrane</keyword>
<dbReference type="InterPro" id="IPR051788">
    <property type="entry name" value="MFS_Transporter"/>
</dbReference>
<proteinExistence type="predicted"/>
<sequence length="385" mass="38205">MVVVFVVNGVLMASLFSRVPDVRRGLDLANGPLGLLLLCAAVGSVLSLPTAGRLIQGLGVATVLRAGALTGVLGLVVLGVAVDLTGSVPLAAAGLLAVGVGIGLWDVAMNAEGAEVERDRARTLMPRLHAGFSLGSVAGALLGAGVLWVDLPVLPHLGVVGALALIASWRATAVFHEAPAAPAGAAGVVPPALGAWTEPRTLVIGLMVLCFAVAEGSANDWLSLALIDGHGAADAVGVAGFALFVAAMTVGRVLGPPVLDRWGRPRVLAAGAATAGVGVLLVVLPGSTVVVVVGIVLWGLGAALGFPVGMSAAADDPRHAAARLSVVSTIGYAAFLAGPPLLGWLGDAVGTLEALLLVAALMGPALLTVLAARPEPVVPPERVGR</sequence>
<evidence type="ECO:0000256" key="5">
    <source>
        <dbReference type="SAM" id="Phobius"/>
    </source>
</evidence>
<dbReference type="PANTHER" id="PTHR23514">
    <property type="entry name" value="BYPASS OF STOP CODON PROTEIN 6"/>
    <property type="match status" value="1"/>
</dbReference>
<accession>A0ABX8EK86</accession>
<evidence type="ECO:0000256" key="1">
    <source>
        <dbReference type="ARBA" id="ARBA00004141"/>
    </source>
</evidence>
<dbReference type="Pfam" id="PF07690">
    <property type="entry name" value="MFS_1"/>
    <property type="match status" value="1"/>
</dbReference>
<dbReference type="CDD" id="cd17393">
    <property type="entry name" value="MFS_MosC_like"/>
    <property type="match status" value="1"/>
</dbReference>
<protein>
    <submittedName>
        <fullName evidence="7">Inner membrane protein YbjJ</fullName>
    </submittedName>
</protein>
<name>A0ABX8EK86_9ACTN</name>
<feature type="transmembrane region" description="Helical" evidence="5">
    <location>
        <begin position="33"/>
        <end position="51"/>
    </location>
</feature>
<keyword evidence="2 5" id="KW-0812">Transmembrane</keyword>
<feature type="transmembrane region" description="Helical" evidence="5">
    <location>
        <begin position="63"/>
        <end position="82"/>
    </location>
</feature>
<evidence type="ECO:0000313" key="7">
    <source>
        <dbReference type="EMBL" id="QVT79478.1"/>
    </source>
</evidence>
<feature type="transmembrane region" description="Helical" evidence="5">
    <location>
        <begin position="320"/>
        <end position="342"/>
    </location>
</feature>
<keyword evidence="3 5" id="KW-1133">Transmembrane helix</keyword>
<dbReference type="EMBL" id="CP075371">
    <property type="protein sequence ID" value="QVT79478.1"/>
    <property type="molecule type" value="Genomic_DNA"/>
</dbReference>
<feature type="transmembrane region" description="Helical" evidence="5">
    <location>
        <begin position="88"/>
        <end position="107"/>
    </location>
</feature>
<evidence type="ECO:0000259" key="6">
    <source>
        <dbReference type="PROSITE" id="PS50850"/>
    </source>
</evidence>
<feature type="domain" description="Major facilitator superfamily (MFS) profile" evidence="6">
    <location>
        <begin position="1"/>
        <end position="377"/>
    </location>
</feature>
<feature type="transmembrane region" description="Helical" evidence="5">
    <location>
        <begin position="267"/>
        <end position="284"/>
    </location>
</feature>
<feature type="transmembrane region" description="Helical" evidence="5">
    <location>
        <begin position="290"/>
        <end position="308"/>
    </location>
</feature>
<reference evidence="7 8" key="1">
    <citation type="submission" date="2021-05" db="EMBL/GenBank/DDBJ databases">
        <title>Complete genome of Nocardioides aquaticus KCTC 9944T isolated from meromictic and hypersaline Ekho Lake, Antarctica.</title>
        <authorList>
            <person name="Hwang K."/>
            <person name="Kim K.M."/>
            <person name="Choe H."/>
        </authorList>
    </citation>
    <scope>NUCLEOTIDE SEQUENCE [LARGE SCALE GENOMIC DNA]</scope>
    <source>
        <strain evidence="7 8">KCTC 9944</strain>
    </source>
</reference>
<organism evidence="7 8">
    <name type="scientific">Nocardioides aquaticus</name>
    <dbReference type="NCBI Taxonomy" id="160826"/>
    <lineage>
        <taxon>Bacteria</taxon>
        <taxon>Bacillati</taxon>
        <taxon>Actinomycetota</taxon>
        <taxon>Actinomycetes</taxon>
        <taxon>Propionibacteriales</taxon>
        <taxon>Nocardioidaceae</taxon>
        <taxon>Nocardioides</taxon>
    </lineage>
</organism>
<gene>
    <name evidence="7" type="primary">ybjJ</name>
    <name evidence="7" type="ORF">ENKNEFLB_01860</name>
</gene>
<feature type="transmembrane region" description="Helical" evidence="5">
    <location>
        <begin position="235"/>
        <end position="255"/>
    </location>
</feature>
<evidence type="ECO:0000256" key="4">
    <source>
        <dbReference type="ARBA" id="ARBA00023136"/>
    </source>
</evidence>
<feature type="transmembrane region" description="Helical" evidence="5">
    <location>
        <begin position="354"/>
        <end position="372"/>
    </location>
</feature>
<keyword evidence="8" id="KW-1185">Reference proteome</keyword>
<dbReference type="PANTHER" id="PTHR23514:SF13">
    <property type="entry name" value="INNER MEMBRANE PROTEIN YBJJ"/>
    <property type="match status" value="1"/>
</dbReference>
<evidence type="ECO:0000256" key="2">
    <source>
        <dbReference type="ARBA" id="ARBA00022692"/>
    </source>
</evidence>
<dbReference type="InterPro" id="IPR020846">
    <property type="entry name" value="MFS_dom"/>
</dbReference>